<dbReference type="OrthoDB" id="9800977at2"/>
<dbReference type="CDD" id="cd00056">
    <property type="entry name" value="ENDO3c"/>
    <property type="match status" value="1"/>
</dbReference>
<feature type="binding site" evidence="12">
    <location>
        <position position="194"/>
    </location>
    <ligand>
        <name>[4Fe-4S] cluster</name>
        <dbReference type="ChEBI" id="CHEBI:49883"/>
    </ligand>
</feature>
<evidence type="ECO:0000313" key="15">
    <source>
        <dbReference type="EMBL" id="MRG90528.1"/>
    </source>
</evidence>
<keyword evidence="6 12" id="KW-0408">Iron</keyword>
<evidence type="ECO:0000256" key="7">
    <source>
        <dbReference type="ARBA" id="ARBA00023014"/>
    </source>
</evidence>
<dbReference type="HAMAP" id="MF_00942">
    <property type="entry name" value="Nth"/>
    <property type="match status" value="1"/>
</dbReference>
<evidence type="ECO:0000256" key="12">
    <source>
        <dbReference type="HAMAP-Rule" id="MF_00942"/>
    </source>
</evidence>
<comment type="similarity">
    <text evidence="1 12">Belongs to the Nth/MutY family.</text>
</comment>
<sequence length="269" mass="28980">MTATNQARARAQDTFRRLRLIHTDAHCELDHVNPFQLLVATVLSAQTTDVLVNQITPKLFARWPDARSLAAAPVAEVSAVLRERLGMFNQKGKNIVGLAKKLAEKHGGEVPRTLAELVELPGVGRKTANVVLGVAFGRPEGVVVDTHVQRLAQRLGWTTETKPEKIEPALCALFPPEDWNMVSLVLIFHGRRVCFAKKPACAACGVNDACPSAFAAENVGRKPPKKRPAVVIEAPKKKATAKKVATKKAATKKAATKKAAAKGKGSRKG</sequence>
<evidence type="ECO:0000256" key="10">
    <source>
        <dbReference type="ARBA" id="ARBA00023239"/>
    </source>
</evidence>
<feature type="binding site" evidence="12">
    <location>
        <position position="204"/>
    </location>
    <ligand>
        <name>[4Fe-4S] cluster</name>
        <dbReference type="ChEBI" id="CHEBI:49883"/>
    </ligand>
</feature>
<dbReference type="GO" id="GO:0140078">
    <property type="term" value="F:class I DNA-(apurinic or apyrimidinic site) endonuclease activity"/>
    <property type="evidence" value="ECO:0007669"/>
    <property type="project" value="UniProtKB-EC"/>
</dbReference>
<dbReference type="Proteomes" id="UP000440224">
    <property type="component" value="Unassembled WGS sequence"/>
</dbReference>
<accession>A0A6N7PEQ9</accession>
<keyword evidence="7 12" id="KW-0411">Iron-sulfur</keyword>
<keyword evidence="16" id="KW-1185">Reference proteome</keyword>
<keyword evidence="8 12" id="KW-0238">DNA-binding</keyword>
<dbReference type="SMART" id="SM00478">
    <property type="entry name" value="ENDO3c"/>
    <property type="match status" value="1"/>
</dbReference>
<evidence type="ECO:0000256" key="6">
    <source>
        <dbReference type="ARBA" id="ARBA00023004"/>
    </source>
</evidence>
<keyword evidence="10 12" id="KW-0456">Lyase</keyword>
<keyword evidence="5 12" id="KW-0378">Hydrolase</keyword>
<dbReference type="GO" id="GO:0003677">
    <property type="term" value="F:DNA binding"/>
    <property type="evidence" value="ECO:0007669"/>
    <property type="project" value="UniProtKB-UniRule"/>
</dbReference>
<keyword evidence="3 12" id="KW-0479">Metal-binding</keyword>
<dbReference type="PROSITE" id="PS00764">
    <property type="entry name" value="ENDONUCLEASE_III_1"/>
    <property type="match status" value="1"/>
</dbReference>
<comment type="function">
    <text evidence="12">DNA repair enzyme that has both DNA N-glycosylase activity and AP-lyase activity. The DNA N-glycosylase activity releases various damaged pyrimidines from DNA by cleaving the N-glycosidic bond, leaving an AP (apurinic/apyrimidinic) site. The AP-lyase activity cleaves the phosphodiester bond 3' to the AP site by a beta-elimination, leaving a 3'-terminal unsaturated sugar and a product with a terminal 5'-phosphate.</text>
</comment>
<reference evidence="15 16" key="1">
    <citation type="submission" date="2019-10" db="EMBL/GenBank/DDBJ databases">
        <title>A soil myxobacterium in the family Polyangiaceae.</title>
        <authorList>
            <person name="Li Y."/>
            <person name="Wang J."/>
        </authorList>
    </citation>
    <scope>NUCLEOTIDE SEQUENCE [LARGE SCALE GENOMIC DNA]</scope>
    <source>
        <strain evidence="15 16">DSM 14734</strain>
    </source>
</reference>
<dbReference type="PANTHER" id="PTHR10359:SF18">
    <property type="entry name" value="ENDONUCLEASE III"/>
    <property type="match status" value="1"/>
</dbReference>
<evidence type="ECO:0000256" key="13">
    <source>
        <dbReference type="SAM" id="MobiDB-lite"/>
    </source>
</evidence>
<dbReference type="InterPro" id="IPR000445">
    <property type="entry name" value="HhH_motif"/>
</dbReference>
<feature type="region of interest" description="Disordered" evidence="13">
    <location>
        <begin position="241"/>
        <end position="269"/>
    </location>
</feature>
<protein>
    <recommendedName>
        <fullName evidence="12">Endonuclease III</fullName>
        <ecNumber evidence="12">4.2.99.18</ecNumber>
    </recommendedName>
    <alternativeName>
        <fullName evidence="12">DNA-(apurinic or apyrimidinic site) lyase</fullName>
    </alternativeName>
</protein>
<dbReference type="PROSITE" id="PS01155">
    <property type="entry name" value="ENDONUCLEASE_III_2"/>
    <property type="match status" value="1"/>
</dbReference>
<dbReference type="InterPro" id="IPR005759">
    <property type="entry name" value="Nth"/>
</dbReference>
<dbReference type="NCBIfam" id="TIGR01083">
    <property type="entry name" value="nth"/>
    <property type="match status" value="1"/>
</dbReference>
<dbReference type="Gene3D" id="1.10.1670.10">
    <property type="entry name" value="Helix-hairpin-Helix base-excision DNA repair enzymes (C-terminal)"/>
    <property type="match status" value="1"/>
</dbReference>
<keyword evidence="9 12" id="KW-0234">DNA repair</keyword>
<dbReference type="InterPro" id="IPR023170">
    <property type="entry name" value="HhH_base_excis_C"/>
</dbReference>
<dbReference type="PANTHER" id="PTHR10359">
    <property type="entry name" value="A/G-SPECIFIC ADENINE GLYCOSYLASE/ENDONUCLEASE III"/>
    <property type="match status" value="1"/>
</dbReference>
<dbReference type="GO" id="GO:0019104">
    <property type="term" value="F:DNA N-glycosylase activity"/>
    <property type="evidence" value="ECO:0007669"/>
    <property type="project" value="UniProtKB-UniRule"/>
</dbReference>
<dbReference type="InterPro" id="IPR004035">
    <property type="entry name" value="Endouclease-III_FeS-bd_BS"/>
</dbReference>
<proteinExistence type="inferred from homology"/>
<dbReference type="Pfam" id="PF00730">
    <property type="entry name" value="HhH-GPD"/>
    <property type="match status" value="1"/>
</dbReference>
<dbReference type="SUPFAM" id="SSF48150">
    <property type="entry name" value="DNA-glycosylase"/>
    <property type="match status" value="1"/>
</dbReference>
<dbReference type="AlphaFoldDB" id="A0A6N7PEQ9"/>
<dbReference type="EMBL" id="WJIE01000001">
    <property type="protein sequence ID" value="MRG90528.1"/>
    <property type="molecule type" value="Genomic_DNA"/>
</dbReference>
<dbReference type="GO" id="GO:0046872">
    <property type="term" value="F:metal ion binding"/>
    <property type="evidence" value="ECO:0007669"/>
    <property type="project" value="UniProtKB-KW"/>
</dbReference>
<feature type="domain" description="HhH-GPD" evidence="14">
    <location>
        <begin position="43"/>
        <end position="192"/>
    </location>
</feature>
<keyword evidence="15" id="KW-0540">Nuclease</keyword>
<dbReference type="FunFam" id="1.10.1670.10:FF:000001">
    <property type="entry name" value="Endonuclease III"/>
    <property type="match status" value="1"/>
</dbReference>
<evidence type="ECO:0000313" key="16">
    <source>
        <dbReference type="Proteomes" id="UP000440224"/>
    </source>
</evidence>
<dbReference type="GO" id="GO:0006285">
    <property type="term" value="P:base-excision repair, AP site formation"/>
    <property type="evidence" value="ECO:0007669"/>
    <property type="project" value="TreeGrafter"/>
</dbReference>
<gene>
    <name evidence="12 15" type="primary">nth</name>
    <name evidence="15" type="ORF">GF068_01105</name>
</gene>
<evidence type="ECO:0000259" key="14">
    <source>
        <dbReference type="SMART" id="SM00478"/>
    </source>
</evidence>
<evidence type="ECO:0000256" key="9">
    <source>
        <dbReference type="ARBA" id="ARBA00023204"/>
    </source>
</evidence>
<keyword evidence="11 12" id="KW-0326">Glycosidase</keyword>
<feature type="binding site" evidence="12">
    <location>
        <position position="210"/>
    </location>
    <ligand>
        <name>[4Fe-4S] cluster</name>
        <dbReference type="ChEBI" id="CHEBI:49883"/>
    </ligand>
</feature>
<name>A0A6N7PEQ9_9BACT</name>
<comment type="caution">
    <text evidence="15">The sequence shown here is derived from an EMBL/GenBank/DDBJ whole genome shotgun (WGS) entry which is preliminary data.</text>
</comment>
<evidence type="ECO:0000256" key="3">
    <source>
        <dbReference type="ARBA" id="ARBA00022723"/>
    </source>
</evidence>
<evidence type="ECO:0000256" key="4">
    <source>
        <dbReference type="ARBA" id="ARBA00022763"/>
    </source>
</evidence>
<dbReference type="RefSeq" id="WP_153817435.1">
    <property type="nucleotide sequence ID" value="NZ_WJIE01000001.1"/>
</dbReference>
<keyword evidence="4 12" id="KW-0227">DNA damage</keyword>
<dbReference type="InterPro" id="IPR004036">
    <property type="entry name" value="Endonuclease-III-like_CS2"/>
</dbReference>
<dbReference type="Gene3D" id="1.10.340.30">
    <property type="entry name" value="Hypothetical protein, domain 2"/>
    <property type="match status" value="1"/>
</dbReference>
<evidence type="ECO:0000256" key="8">
    <source>
        <dbReference type="ARBA" id="ARBA00023125"/>
    </source>
</evidence>
<evidence type="ECO:0000256" key="2">
    <source>
        <dbReference type="ARBA" id="ARBA00022485"/>
    </source>
</evidence>
<comment type="cofactor">
    <cofactor evidence="12">
        <name>[4Fe-4S] cluster</name>
        <dbReference type="ChEBI" id="CHEBI:49883"/>
    </cofactor>
    <text evidence="12">Binds 1 [4Fe-4S] cluster.</text>
</comment>
<dbReference type="Pfam" id="PF00633">
    <property type="entry name" value="HHH"/>
    <property type="match status" value="1"/>
</dbReference>
<evidence type="ECO:0000256" key="1">
    <source>
        <dbReference type="ARBA" id="ARBA00008343"/>
    </source>
</evidence>
<evidence type="ECO:0000256" key="11">
    <source>
        <dbReference type="ARBA" id="ARBA00023295"/>
    </source>
</evidence>
<comment type="catalytic activity">
    <reaction evidence="12">
        <text>2'-deoxyribonucleotide-(2'-deoxyribose 5'-phosphate)-2'-deoxyribonucleotide-DNA = a 3'-end 2'-deoxyribonucleotide-(2,3-dehydro-2,3-deoxyribose 5'-phosphate)-DNA + a 5'-end 5'-phospho-2'-deoxyribonucleoside-DNA + H(+)</text>
        <dbReference type="Rhea" id="RHEA:66592"/>
        <dbReference type="Rhea" id="RHEA-COMP:13180"/>
        <dbReference type="Rhea" id="RHEA-COMP:16897"/>
        <dbReference type="Rhea" id="RHEA-COMP:17067"/>
        <dbReference type="ChEBI" id="CHEBI:15378"/>
        <dbReference type="ChEBI" id="CHEBI:136412"/>
        <dbReference type="ChEBI" id="CHEBI:157695"/>
        <dbReference type="ChEBI" id="CHEBI:167181"/>
        <dbReference type="EC" id="4.2.99.18"/>
    </reaction>
</comment>
<dbReference type="GO" id="GO:0051539">
    <property type="term" value="F:4 iron, 4 sulfur cluster binding"/>
    <property type="evidence" value="ECO:0007669"/>
    <property type="project" value="UniProtKB-UniRule"/>
</dbReference>
<organism evidence="15 16">
    <name type="scientific">Polyangium spumosum</name>
    <dbReference type="NCBI Taxonomy" id="889282"/>
    <lineage>
        <taxon>Bacteria</taxon>
        <taxon>Pseudomonadati</taxon>
        <taxon>Myxococcota</taxon>
        <taxon>Polyangia</taxon>
        <taxon>Polyangiales</taxon>
        <taxon>Polyangiaceae</taxon>
        <taxon>Polyangium</taxon>
    </lineage>
</organism>
<dbReference type="EC" id="4.2.99.18" evidence="12"/>
<dbReference type="InterPro" id="IPR011257">
    <property type="entry name" value="DNA_glycosylase"/>
</dbReference>
<keyword evidence="15" id="KW-0255">Endonuclease</keyword>
<feature type="binding site" evidence="12">
    <location>
        <position position="201"/>
    </location>
    <ligand>
        <name>[4Fe-4S] cluster</name>
        <dbReference type="ChEBI" id="CHEBI:49883"/>
    </ligand>
</feature>
<evidence type="ECO:0000256" key="5">
    <source>
        <dbReference type="ARBA" id="ARBA00022801"/>
    </source>
</evidence>
<dbReference type="InterPro" id="IPR003265">
    <property type="entry name" value="HhH-GPD_domain"/>
</dbReference>
<keyword evidence="2 12" id="KW-0004">4Fe-4S</keyword>
<dbReference type="FunFam" id="1.10.340.30:FF:000001">
    <property type="entry name" value="Endonuclease III"/>
    <property type="match status" value="1"/>
</dbReference>